<dbReference type="Proteomes" id="UP000518315">
    <property type="component" value="Unassembled WGS sequence"/>
</dbReference>
<evidence type="ECO:0000313" key="2">
    <source>
        <dbReference type="Proteomes" id="UP000518315"/>
    </source>
</evidence>
<evidence type="ECO:0000313" key="1">
    <source>
        <dbReference type="EMBL" id="MBB3137277.1"/>
    </source>
</evidence>
<comment type="caution">
    <text evidence="1">The sequence shown here is derived from an EMBL/GenBank/DDBJ whole genome shotgun (WGS) entry which is preliminary data.</text>
</comment>
<accession>A0A7W5BQJ7</accession>
<reference evidence="1 2" key="1">
    <citation type="submission" date="2020-08" db="EMBL/GenBank/DDBJ databases">
        <title>Genomic Encyclopedia of Type Strains, Phase III (KMG-III): the genomes of soil and plant-associated and newly described type strains.</title>
        <authorList>
            <person name="Whitman W."/>
        </authorList>
    </citation>
    <scope>NUCLEOTIDE SEQUENCE [LARGE SCALE GENOMIC DNA]</scope>
    <source>
        <strain evidence="1 2">CECT 4113</strain>
    </source>
</reference>
<dbReference type="AlphaFoldDB" id="A0A7W5BQJ7"/>
<sequence length="37" mass="4220">MIEIDPLKRQAALGPSGIWAKQFEENMVRCFKSLKSP</sequence>
<keyword evidence="2" id="KW-1185">Reference proteome</keyword>
<organism evidence="1 2">
    <name type="scientific">Rhizobium pisi</name>
    <dbReference type="NCBI Taxonomy" id="574561"/>
    <lineage>
        <taxon>Bacteria</taxon>
        <taxon>Pseudomonadati</taxon>
        <taxon>Pseudomonadota</taxon>
        <taxon>Alphaproteobacteria</taxon>
        <taxon>Hyphomicrobiales</taxon>
        <taxon>Rhizobiaceae</taxon>
        <taxon>Rhizobium/Agrobacterium group</taxon>
        <taxon>Rhizobium</taxon>
    </lineage>
</organism>
<name>A0A7W5BQJ7_9HYPH</name>
<protein>
    <submittedName>
        <fullName evidence="1">Uncharacterized protein</fullName>
    </submittedName>
</protein>
<proteinExistence type="predicted"/>
<gene>
    <name evidence="1" type="ORF">FHS26_005036</name>
</gene>
<dbReference type="EMBL" id="JACHXH010000020">
    <property type="protein sequence ID" value="MBB3137277.1"/>
    <property type="molecule type" value="Genomic_DNA"/>
</dbReference>